<dbReference type="GO" id="GO:0042372">
    <property type="term" value="P:phylloquinone biosynthetic process"/>
    <property type="evidence" value="ECO:0007669"/>
    <property type="project" value="UniProtKB-UniRule"/>
</dbReference>
<evidence type="ECO:0000256" key="1">
    <source>
        <dbReference type="ARBA" id="ARBA00022428"/>
    </source>
</evidence>
<evidence type="ECO:0000256" key="2">
    <source>
        <dbReference type="ARBA" id="ARBA00023239"/>
    </source>
</evidence>
<dbReference type="InterPro" id="IPR022485">
    <property type="entry name" value="SHCHC_synthase_MenH"/>
</dbReference>
<dbReference type="AlphaFoldDB" id="A0A1Z4N8Z5"/>
<evidence type="ECO:0000313" key="6">
    <source>
        <dbReference type="Proteomes" id="UP000218785"/>
    </source>
</evidence>
<comment type="catalytic activity">
    <reaction evidence="3">
        <text>5-enolpyruvoyl-6-hydroxy-2-succinyl-cyclohex-3-ene-1-carboxylate = (1R,6R)-6-hydroxy-2-succinyl-cyclohexa-2,4-diene-1-carboxylate + pyruvate</text>
        <dbReference type="Rhea" id="RHEA:25597"/>
        <dbReference type="ChEBI" id="CHEBI:15361"/>
        <dbReference type="ChEBI" id="CHEBI:58689"/>
        <dbReference type="ChEBI" id="CHEBI:58818"/>
        <dbReference type="EC" id="4.2.99.20"/>
    </reaction>
</comment>
<dbReference type="EMBL" id="AP018248">
    <property type="protein sequence ID" value="BAZ02197.1"/>
    <property type="molecule type" value="Genomic_DNA"/>
</dbReference>
<dbReference type="HAMAP" id="MF_01660">
    <property type="entry name" value="MenH"/>
    <property type="match status" value="1"/>
</dbReference>
<dbReference type="NCBIfam" id="TIGR03695">
    <property type="entry name" value="menH_SHCHC"/>
    <property type="match status" value="1"/>
</dbReference>
<dbReference type="Gene3D" id="3.40.50.1820">
    <property type="entry name" value="alpha/beta hydrolase"/>
    <property type="match status" value="1"/>
</dbReference>
<comment type="pathway">
    <text evidence="3">Cofactor biosynthesis; phylloquinone biosynthesis.</text>
</comment>
<keyword evidence="2 3" id="KW-0456">Lyase</keyword>
<dbReference type="KEGG" id="ttq:NIES37_62080"/>
<gene>
    <name evidence="3" type="primary">menH</name>
    <name evidence="5" type="ORF">NIES37_62080</name>
</gene>
<dbReference type="PRINTS" id="PR00111">
    <property type="entry name" value="ABHYDROLASE"/>
</dbReference>
<evidence type="ECO:0000259" key="4">
    <source>
        <dbReference type="Pfam" id="PF00561"/>
    </source>
</evidence>
<dbReference type="InterPro" id="IPR029058">
    <property type="entry name" value="AB_hydrolase_fold"/>
</dbReference>
<dbReference type="EC" id="4.2.99.20" evidence="3"/>
<reference evidence="5 6" key="1">
    <citation type="submission" date="2017-06" db="EMBL/GenBank/DDBJ databases">
        <title>Genome sequencing of cyanobaciteial culture collection at National Institute for Environmental Studies (NIES).</title>
        <authorList>
            <person name="Hirose Y."/>
            <person name="Shimura Y."/>
            <person name="Fujisawa T."/>
            <person name="Nakamura Y."/>
            <person name="Kawachi M."/>
        </authorList>
    </citation>
    <scope>NUCLEOTIDE SEQUENCE [LARGE SCALE GENOMIC DNA]</scope>
    <source>
        <strain evidence="5 6">NIES-37</strain>
    </source>
</reference>
<dbReference type="Pfam" id="PF00561">
    <property type="entry name" value="Abhydrolase_1"/>
    <property type="match status" value="1"/>
</dbReference>
<dbReference type="SUPFAM" id="SSF53474">
    <property type="entry name" value="alpha/beta-Hydrolases"/>
    <property type="match status" value="1"/>
</dbReference>
<dbReference type="UniPathway" id="UPA00995"/>
<keyword evidence="5" id="KW-0378">Hydrolase</keyword>
<name>A0A1Z4N8Z5_9CYAN</name>
<feature type="domain" description="AB hydrolase-1" evidence="4">
    <location>
        <begin position="19"/>
        <end position="256"/>
    </location>
</feature>
<comment type="subunit">
    <text evidence="3">Monomer.</text>
</comment>
<dbReference type="GO" id="GO:0070205">
    <property type="term" value="F:2-succinyl-6-hydroxy-2,4-cyclohexadiene-1-carboxylate synthase activity"/>
    <property type="evidence" value="ECO:0007669"/>
    <property type="project" value="UniProtKB-UniRule"/>
</dbReference>
<evidence type="ECO:0000256" key="3">
    <source>
        <dbReference type="HAMAP-Rule" id="MF_01660"/>
    </source>
</evidence>
<dbReference type="RefSeq" id="WP_096582246.1">
    <property type="nucleotide sequence ID" value="NZ_CAWNJS010000001.1"/>
</dbReference>
<dbReference type="InterPro" id="IPR000073">
    <property type="entry name" value="AB_hydrolase_1"/>
</dbReference>
<comment type="function">
    <text evidence="3">Catalyzes a proton abstraction reaction that results in 2,5-elimination of pyruvate from 2-succinyl-5-enolpyruvyl-6-hydroxy-3-cyclohexene-1-carboxylate (SEPHCHC) and the formation of 2-succinyl-6-hydroxy-2,4-cyclohexadiene-1-carboxylate (SHCHC).</text>
</comment>
<keyword evidence="6" id="KW-1185">Reference proteome</keyword>
<proteinExistence type="inferred from homology"/>
<dbReference type="UniPathway" id="UPA01057">
    <property type="reaction ID" value="UER00900"/>
</dbReference>
<keyword evidence="1" id="KW-0474">Menaquinone biosynthesis</keyword>
<dbReference type="Proteomes" id="UP000218785">
    <property type="component" value="Chromosome"/>
</dbReference>
<dbReference type="PANTHER" id="PTHR42916:SF1">
    <property type="entry name" value="PROTEIN PHYLLO, CHLOROPLASTIC"/>
    <property type="match status" value="1"/>
</dbReference>
<dbReference type="GO" id="GO:0009234">
    <property type="term" value="P:menaquinone biosynthetic process"/>
    <property type="evidence" value="ECO:0007669"/>
    <property type="project" value="UniProtKB-UniRule"/>
</dbReference>
<organism evidence="5 6">
    <name type="scientific">Tolypothrix tenuis PCC 7101</name>
    <dbReference type="NCBI Taxonomy" id="231146"/>
    <lineage>
        <taxon>Bacteria</taxon>
        <taxon>Bacillati</taxon>
        <taxon>Cyanobacteriota</taxon>
        <taxon>Cyanophyceae</taxon>
        <taxon>Nostocales</taxon>
        <taxon>Tolypothrichaceae</taxon>
        <taxon>Tolypothrix</taxon>
    </lineage>
</organism>
<comment type="similarity">
    <text evidence="3">Belongs to the AB hydrolase superfamily. MenH family.</text>
</comment>
<protein>
    <recommendedName>
        <fullName evidence="3">Putative 2-succinyl-6-hydroxy-2,4-cyclohexadiene-1-carboxylate synthase</fullName>
        <shortName evidence="3">SHCHC synthase</shortName>
        <ecNumber evidence="3">4.2.99.20</ecNumber>
    </recommendedName>
</protein>
<sequence>MPLTNYKFNYSFIKNYNKPVILFLHGFMGKIDEFDEAINLLSDEFSYLNIDLPGHGKTQVLGTDECYTMPYIAHALINLLDELQISKCFLVGYSMGGRLALYLTLHFPERFFKVVLESACPGLATEAERLARIQHDYHIGRKLIRSLETSDFEEFLSNWYNQPIFGDIKNHPKYELMLESRLQNHPLELDKSLRFMGTGYQPSLWEELKGSKNPLLLLVGEYDEKFIDINQTMADICHHAQLKVIKNAGHNTHFENTSEFVQHLRTFLA</sequence>
<dbReference type="PANTHER" id="PTHR42916">
    <property type="entry name" value="2-SUCCINYL-5-ENOLPYRUVYL-6-HYDROXY-3-CYCLOHEXENE-1-CARBOXYLATE SYNTHASE"/>
    <property type="match status" value="1"/>
</dbReference>
<evidence type="ECO:0000313" key="5">
    <source>
        <dbReference type="EMBL" id="BAZ02197.1"/>
    </source>
</evidence>
<accession>A0A1Z4N8Z5</accession>
<dbReference type="GO" id="GO:0016787">
    <property type="term" value="F:hydrolase activity"/>
    <property type="evidence" value="ECO:0007669"/>
    <property type="project" value="UniProtKB-KW"/>
</dbReference>
<comment type="pathway">
    <text evidence="3">Quinol/quinone metabolism; 1,4-dihydroxy-2-naphthoate biosynthesis; 1,4-dihydroxy-2-naphthoate from chorismate: step 3/7.</text>
</comment>